<comment type="caution">
    <text evidence="2">The sequence shown here is derived from an EMBL/GenBank/DDBJ whole genome shotgun (WGS) entry which is preliminary data.</text>
</comment>
<reference evidence="2 3" key="1">
    <citation type="journal article" date="2016" name="Genome Biol. Evol.">
        <title>Gene Family Evolution Reflects Adaptation to Soil Environmental Stressors in the Genome of the Collembolan Orchesella cincta.</title>
        <authorList>
            <person name="Faddeeva-Vakhrusheva A."/>
            <person name="Derks M.F."/>
            <person name="Anvar S.Y."/>
            <person name="Agamennone V."/>
            <person name="Suring W."/>
            <person name="Smit S."/>
            <person name="van Straalen N.M."/>
            <person name="Roelofs D."/>
        </authorList>
    </citation>
    <scope>NUCLEOTIDE SEQUENCE [LARGE SCALE GENOMIC DNA]</scope>
    <source>
        <tissue evidence="2">Mixed pool</tissue>
    </source>
</reference>
<dbReference type="Proteomes" id="UP000094527">
    <property type="component" value="Unassembled WGS sequence"/>
</dbReference>
<feature type="chain" id="PRO_5008903347" evidence="1">
    <location>
        <begin position="19"/>
        <end position="64"/>
    </location>
</feature>
<gene>
    <name evidence="2" type="ORF">Ocin01_20169</name>
</gene>
<evidence type="ECO:0000313" key="3">
    <source>
        <dbReference type="Proteomes" id="UP000094527"/>
    </source>
</evidence>
<dbReference type="EMBL" id="LJIJ01008539">
    <property type="protein sequence ID" value="ODM86091.1"/>
    <property type="molecule type" value="Genomic_DNA"/>
</dbReference>
<proteinExistence type="predicted"/>
<feature type="signal peptide" evidence="1">
    <location>
        <begin position="1"/>
        <end position="18"/>
    </location>
</feature>
<protein>
    <submittedName>
        <fullName evidence="2">Uncharacterized protein</fullName>
    </submittedName>
</protein>
<dbReference type="AlphaFoldDB" id="A0A1D2M0M6"/>
<evidence type="ECO:0000256" key="1">
    <source>
        <dbReference type="SAM" id="SignalP"/>
    </source>
</evidence>
<keyword evidence="3" id="KW-1185">Reference proteome</keyword>
<accession>A0A1D2M0M6</accession>
<sequence>MVLGIIIVALGLFTHIDSEWRIANQRVTLQQRLLYMYGRAADGVHLLRLKSTSSLSTSSASFYH</sequence>
<name>A0A1D2M0M6_ORCCI</name>
<keyword evidence="1" id="KW-0732">Signal</keyword>
<evidence type="ECO:0000313" key="2">
    <source>
        <dbReference type="EMBL" id="ODM86091.1"/>
    </source>
</evidence>
<organism evidence="2 3">
    <name type="scientific">Orchesella cincta</name>
    <name type="common">Springtail</name>
    <name type="synonym">Podura cincta</name>
    <dbReference type="NCBI Taxonomy" id="48709"/>
    <lineage>
        <taxon>Eukaryota</taxon>
        <taxon>Metazoa</taxon>
        <taxon>Ecdysozoa</taxon>
        <taxon>Arthropoda</taxon>
        <taxon>Hexapoda</taxon>
        <taxon>Collembola</taxon>
        <taxon>Entomobryomorpha</taxon>
        <taxon>Entomobryoidea</taxon>
        <taxon>Orchesellidae</taxon>
        <taxon>Orchesellinae</taxon>
        <taxon>Orchesella</taxon>
    </lineage>
</organism>